<dbReference type="Proteomes" id="UP000601099">
    <property type="component" value="Unassembled WGS sequence"/>
</dbReference>
<reference evidence="1 2" key="1">
    <citation type="submission" date="2020-11" db="EMBL/GenBank/DDBJ databases">
        <title>Hymenobacter sp.</title>
        <authorList>
            <person name="Kim M.K."/>
        </authorList>
    </citation>
    <scope>NUCLEOTIDE SEQUENCE [LARGE SCALE GENOMIC DNA]</scope>
    <source>
        <strain evidence="1 2">BT594</strain>
    </source>
</reference>
<dbReference type="EMBL" id="JADWYK010000005">
    <property type="protein sequence ID" value="MBG8554016.1"/>
    <property type="molecule type" value="Genomic_DNA"/>
</dbReference>
<gene>
    <name evidence="1" type="ORF">I5L79_10690</name>
</gene>
<evidence type="ECO:0000313" key="2">
    <source>
        <dbReference type="Proteomes" id="UP000601099"/>
    </source>
</evidence>
<accession>A0ABS0L1M8</accession>
<proteinExistence type="predicted"/>
<protein>
    <submittedName>
        <fullName evidence="1">Uncharacterized protein</fullName>
    </submittedName>
</protein>
<keyword evidence="2" id="KW-1185">Reference proteome</keyword>
<sequence>MIDRSASIQSDANQAFERIVEQINKMGGYGDELGIGFIHGKTTANAQIFRIEARRPADYADMGGLDQDEADTDFENQVRQQRRRMKDALRKSLTVAASDKIVQWSDVWGSLATMDTFFRSAGLSDNCQVFIVSDLVESMPGAGRRDFHKQHPANDAAQLRQMARADVPKIRSIYGLGSASPLSKVDQFTVLFPASGVQNSQNNAMTQYWTNVFELLGLSRSKMLFQ</sequence>
<name>A0ABS0L1M8_9BACT</name>
<comment type="caution">
    <text evidence="1">The sequence shown here is derived from an EMBL/GenBank/DDBJ whole genome shotgun (WGS) entry which is preliminary data.</text>
</comment>
<evidence type="ECO:0000313" key="1">
    <source>
        <dbReference type="EMBL" id="MBG8554016.1"/>
    </source>
</evidence>
<organism evidence="1 2">
    <name type="scientific">Hymenobacter guriensis</name>
    <dbReference type="NCBI Taxonomy" id="2793065"/>
    <lineage>
        <taxon>Bacteria</taxon>
        <taxon>Pseudomonadati</taxon>
        <taxon>Bacteroidota</taxon>
        <taxon>Cytophagia</taxon>
        <taxon>Cytophagales</taxon>
        <taxon>Hymenobacteraceae</taxon>
        <taxon>Hymenobacter</taxon>
    </lineage>
</organism>